<organism evidence="2 3">
    <name type="scientific">Canna indica</name>
    <name type="common">Indian-shot</name>
    <dbReference type="NCBI Taxonomy" id="4628"/>
    <lineage>
        <taxon>Eukaryota</taxon>
        <taxon>Viridiplantae</taxon>
        <taxon>Streptophyta</taxon>
        <taxon>Embryophyta</taxon>
        <taxon>Tracheophyta</taxon>
        <taxon>Spermatophyta</taxon>
        <taxon>Magnoliopsida</taxon>
        <taxon>Liliopsida</taxon>
        <taxon>Zingiberales</taxon>
        <taxon>Cannaceae</taxon>
        <taxon>Canna</taxon>
    </lineage>
</organism>
<feature type="compositionally biased region" description="Low complexity" evidence="1">
    <location>
        <begin position="32"/>
        <end position="52"/>
    </location>
</feature>
<accession>A0AAQ3KXQ0</accession>
<feature type="region of interest" description="Disordered" evidence="1">
    <location>
        <begin position="181"/>
        <end position="208"/>
    </location>
</feature>
<evidence type="ECO:0000313" key="2">
    <source>
        <dbReference type="EMBL" id="WOL15487.1"/>
    </source>
</evidence>
<protein>
    <recommendedName>
        <fullName evidence="4">Serine-rich protein-like protein</fullName>
    </recommendedName>
</protein>
<dbReference type="EMBL" id="CP136896">
    <property type="protein sequence ID" value="WOL15487.1"/>
    <property type="molecule type" value="Genomic_DNA"/>
</dbReference>
<sequence length="208" mass="22170">MTSSSSRRSNAPVLPFSAPLHRTSPSSAIRGAASPFASYSSSSAASPFAYPSTSNTFLPHERSASPTRVYLTGSSPPPRAPSVRFTLDRSTSPGRSAASASSPVASAQPRRTCMCSPSTHAGSFRCSLHKDLRFPPYRQAATSSPSYRLVAGRLAMTNALVRIGAVEGDLVKRALAALIRPSSHHQRRRADFRPRASRLSVMSKADDP</sequence>
<evidence type="ECO:0000256" key="1">
    <source>
        <dbReference type="SAM" id="MobiDB-lite"/>
    </source>
</evidence>
<dbReference type="PANTHER" id="PTHR33132">
    <property type="entry name" value="OSJNBB0118P14.9 PROTEIN"/>
    <property type="match status" value="1"/>
</dbReference>
<gene>
    <name evidence="2" type="ORF">Cni_G24268</name>
</gene>
<feature type="compositionally biased region" description="Low complexity" evidence="1">
    <location>
        <begin position="89"/>
        <end position="111"/>
    </location>
</feature>
<dbReference type="AlphaFoldDB" id="A0AAQ3KXQ0"/>
<keyword evidence="3" id="KW-1185">Reference proteome</keyword>
<reference evidence="2 3" key="1">
    <citation type="submission" date="2023-10" db="EMBL/GenBank/DDBJ databases">
        <title>Chromosome-scale genome assembly provides insights into flower coloration mechanisms of Canna indica.</title>
        <authorList>
            <person name="Li C."/>
        </authorList>
    </citation>
    <scope>NUCLEOTIDE SEQUENCE [LARGE SCALE GENOMIC DNA]</scope>
    <source>
        <tissue evidence="2">Flower</tissue>
    </source>
</reference>
<dbReference type="Proteomes" id="UP001327560">
    <property type="component" value="Chromosome 7"/>
</dbReference>
<dbReference type="PANTHER" id="PTHR33132:SF135">
    <property type="entry name" value="OS02G0799700 PROTEIN"/>
    <property type="match status" value="1"/>
</dbReference>
<name>A0AAQ3KXQ0_9LILI</name>
<feature type="region of interest" description="Disordered" evidence="1">
    <location>
        <begin position="1"/>
        <end position="111"/>
    </location>
</feature>
<evidence type="ECO:0000313" key="3">
    <source>
        <dbReference type="Proteomes" id="UP001327560"/>
    </source>
</evidence>
<evidence type="ECO:0008006" key="4">
    <source>
        <dbReference type="Google" id="ProtNLM"/>
    </source>
</evidence>
<proteinExistence type="predicted"/>